<accession>A0A226EXX9</accession>
<dbReference type="EMBL" id="LNIX01000001">
    <property type="protein sequence ID" value="OXA61691.1"/>
    <property type="molecule type" value="Genomic_DNA"/>
</dbReference>
<evidence type="ECO:0000313" key="7">
    <source>
        <dbReference type="Proteomes" id="UP000198287"/>
    </source>
</evidence>
<feature type="signal peptide" evidence="4">
    <location>
        <begin position="1"/>
        <end position="22"/>
    </location>
</feature>
<protein>
    <submittedName>
        <fullName evidence="6">Tryptophanase</fullName>
    </submittedName>
</protein>
<evidence type="ECO:0000256" key="2">
    <source>
        <dbReference type="ARBA" id="ARBA00009721"/>
    </source>
</evidence>
<dbReference type="InterPro" id="IPR015422">
    <property type="entry name" value="PyrdxlP-dep_Trfase_small"/>
</dbReference>
<dbReference type="Proteomes" id="UP000198287">
    <property type="component" value="Unassembled WGS sequence"/>
</dbReference>
<feature type="domain" description="Aromatic amino acid beta-eliminating lyase/threonine aldolase" evidence="5">
    <location>
        <begin position="183"/>
        <end position="512"/>
    </location>
</feature>
<comment type="caution">
    <text evidence="6">The sequence shown here is derived from an EMBL/GenBank/DDBJ whole genome shotgun (WGS) entry which is preliminary data.</text>
</comment>
<dbReference type="Gene3D" id="3.90.1150.10">
    <property type="entry name" value="Aspartate Aminotransferase, domain 1"/>
    <property type="match status" value="1"/>
</dbReference>
<reference evidence="6 7" key="1">
    <citation type="submission" date="2015-12" db="EMBL/GenBank/DDBJ databases">
        <title>The genome of Folsomia candida.</title>
        <authorList>
            <person name="Faddeeva A."/>
            <person name="Derks M.F."/>
            <person name="Anvar Y."/>
            <person name="Smit S."/>
            <person name="Van Straalen N."/>
            <person name="Roelofs D."/>
        </authorList>
    </citation>
    <scope>NUCLEOTIDE SEQUENCE [LARGE SCALE GENOMIC DNA]</scope>
    <source>
        <strain evidence="6 7">VU population</strain>
        <tissue evidence="6">Whole body</tissue>
    </source>
</reference>
<comment type="similarity">
    <text evidence="2">Belongs to the beta-eliminating lyase family.</text>
</comment>
<proteinExistence type="inferred from homology"/>
<dbReference type="GO" id="GO:0006520">
    <property type="term" value="P:amino acid metabolic process"/>
    <property type="evidence" value="ECO:0007669"/>
    <property type="project" value="InterPro"/>
</dbReference>
<dbReference type="GO" id="GO:0016829">
    <property type="term" value="F:lyase activity"/>
    <property type="evidence" value="ECO:0007669"/>
    <property type="project" value="InterPro"/>
</dbReference>
<dbReference type="OrthoDB" id="19261at2759"/>
<evidence type="ECO:0000256" key="4">
    <source>
        <dbReference type="SAM" id="SignalP"/>
    </source>
</evidence>
<dbReference type="PANTHER" id="PTHR32325:SF4">
    <property type="entry name" value="TRYPTOPHANASE"/>
    <property type="match status" value="1"/>
</dbReference>
<keyword evidence="3" id="KW-0663">Pyridoxal phosphate</keyword>
<evidence type="ECO:0000259" key="5">
    <source>
        <dbReference type="Pfam" id="PF01212"/>
    </source>
</evidence>
<evidence type="ECO:0000256" key="3">
    <source>
        <dbReference type="ARBA" id="ARBA00022898"/>
    </source>
</evidence>
<dbReference type="InterPro" id="IPR015424">
    <property type="entry name" value="PyrdxlP-dep_Trfase"/>
</dbReference>
<dbReference type="InterPro" id="IPR001597">
    <property type="entry name" value="ArAA_b-elim_lyase/Thr_aldolase"/>
</dbReference>
<evidence type="ECO:0000313" key="6">
    <source>
        <dbReference type="EMBL" id="OXA61691.1"/>
    </source>
</evidence>
<dbReference type="SUPFAM" id="SSF53383">
    <property type="entry name" value="PLP-dependent transferases"/>
    <property type="match status" value="1"/>
</dbReference>
<keyword evidence="7" id="KW-1185">Reference proteome</keyword>
<comment type="cofactor">
    <cofactor evidence="1">
        <name>pyridoxal 5'-phosphate</name>
        <dbReference type="ChEBI" id="CHEBI:597326"/>
    </cofactor>
</comment>
<feature type="chain" id="PRO_5012036530" evidence="4">
    <location>
        <begin position="23"/>
        <end position="588"/>
    </location>
</feature>
<dbReference type="InterPro" id="IPR015421">
    <property type="entry name" value="PyrdxlP-dep_Trfase_major"/>
</dbReference>
<dbReference type="Gene3D" id="3.40.640.10">
    <property type="entry name" value="Type I PLP-dependent aspartate aminotransferase-like (Major domain)"/>
    <property type="match status" value="1"/>
</dbReference>
<dbReference type="STRING" id="158441.A0A226EXX9"/>
<dbReference type="OMA" id="MTMSAKK"/>
<evidence type="ECO:0000256" key="1">
    <source>
        <dbReference type="ARBA" id="ARBA00001933"/>
    </source>
</evidence>
<keyword evidence="4" id="KW-0732">Signal</keyword>
<gene>
    <name evidence="6" type="ORF">Fcan01_00600</name>
</gene>
<sequence>MKEISVPLFLLLATLIILPTECFHTHSANVKTGGKITDQGGQGGVESLISAQGCGKSGKFCGGLLQVDGADLMQETHSMAGDNYITENSLQCHTLPKTNHKLTHTNGVHKVYKIMGPYEPEKNLIAPSSISQPPTELEFGWIPPYKTKTIEPITISTRTDRLKWITAAKYNLFNLSTDQIILDFLTDSGTGAMSARQTGHLITGDETYAGSSSFSNFTKAVQNFTSFPEIIPVHQGRAAERILFSTLGVNSSHVIPSNGHFDTTQANIQLLGGTTVDFKSTDATLFQGGMDISKLSTFLKKNSDHVPFVMVTVTNNTYGGQPVSMSNLKKVSSICAWYGKPVFIDACRIAENAYFIKRDEPGFENSTISDIIREMLHYSDGMTMSAKKDGLSHIGGWIAVKDPALAEKLKALLIVTEGFSTYGGLAGRDLDAISQGLREVVDEQYLAHRINSVAHFGQMLVDLGIPVVQPFGGHAVYIDANKFLQDCVSPQNFPAHSLAIQLYIEGGIRTCGLGSFVFPESTDELVRIAVPRRVYAKEHFEYAVKVVAKVFRERTLVKGMQILKESGLMRHFSAELVPVEENDCVNYS</sequence>
<organism evidence="6 7">
    <name type="scientific">Folsomia candida</name>
    <name type="common">Springtail</name>
    <dbReference type="NCBI Taxonomy" id="158441"/>
    <lineage>
        <taxon>Eukaryota</taxon>
        <taxon>Metazoa</taxon>
        <taxon>Ecdysozoa</taxon>
        <taxon>Arthropoda</taxon>
        <taxon>Hexapoda</taxon>
        <taxon>Collembola</taxon>
        <taxon>Entomobryomorpha</taxon>
        <taxon>Isotomoidea</taxon>
        <taxon>Isotomidae</taxon>
        <taxon>Proisotominae</taxon>
        <taxon>Folsomia</taxon>
    </lineage>
</organism>
<dbReference type="NCBIfam" id="NF009709">
    <property type="entry name" value="PRK13238.1"/>
    <property type="match status" value="1"/>
</dbReference>
<dbReference type="AlphaFoldDB" id="A0A226EXX9"/>
<name>A0A226EXX9_FOLCA</name>
<dbReference type="Pfam" id="PF01212">
    <property type="entry name" value="Beta_elim_lyase"/>
    <property type="match status" value="1"/>
</dbReference>
<dbReference type="PANTHER" id="PTHR32325">
    <property type="entry name" value="BETA-ELIMINATING LYASE-LIKE PROTEIN-RELATED"/>
    <property type="match status" value="1"/>
</dbReference>